<evidence type="ECO:0000313" key="2">
    <source>
        <dbReference type="EMBL" id="GIM00255.1"/>
    </source>
</evidence>
<feature type="compositionally biased region" description="Basic residues" evidence="1">
    <location>
        <begin position="76"/>
        <end position="92"/>
    </location>
</feature>
<feature type="region of interest" description="Disordered" evidence="1">
    <location>
        <begin position="43"/>
        <end position="111"/>
    </location>
</feature>
<gene>
    <name evidence="2" type="ORF">Vretimale_5399</name>
</gene>
<feature type="region of interest" description="Disordered" evidence="1">
    <location>
        <begin position="1"/>
        <end position="24"/>
    </location>
</feature>
<organism evidence="2 3">
    <name type="scientific">Volvox reticuliferus</name>
    <dbReference type="NCBI Taxonomy" id="1737510"/>
    <lineage>
        <taxon>Eukaryota</taxon>
        <taxon>Viridiplantae</taxon>
        <taxon>Chlorophyta</taxon>
        <taxon>core chlorophytes</taxon>
        <taxon>Chlorophyceae</taxon>
        <taxon>CS clade</taxon>
        <taxon>Chlamydomonadales</taxon>
        <taxon>Volvocaceae</taxon>
        <taxon>Volvox</taxon>
    </lineage>
</organism>
<sequence length="361" mass="38992">MASPVKLNSVPNRGGRPSGRRSHELELARNLYDELGEASPLAEYVSADTSKPPKRTRAVTFIDDAPLDNTQSSPPPHKRCKLAARMARRAKHAGSAEDPKRHSADSPSTLPLDAIAQSTAGPAKTPRTRAIADIAQQVRSLCGTMSAVAHQVQDLQARFPAPPPQPPAPAPVVQPVMTLAPPAQVLAPAVPPPAPAPDAAHAGQAALGTAPAQVSGMDGTMSLVLNRVQQPNPLSQNVTSAPAIAKSYRQPPAFNGTTSAQVTEPDAWFDTVIQYLRDTNANPIEGLRYYCTGEVLTWYNSFNRKCKDTNQQLTLEALRTDFIELFGDINRDTPHQVRERLDKHEHAMKPGESVPAYVQRF</sequence>
<protein>
    <submittedName>
        <fullName evidence="2">Uncharacterized protein</fullName>
    </submittedName>
</protein>
<name>A0A8J4C1N5_9CHLO</name>
<proteinExistence type="predicted"/>
<dbReference type="EMBL" id="BNCQ01000007">
    <property type="protein sequence ID" value="GIM00255.1"/>
    <property type="molecule type" value="Genomic_DNA"/>
</dbReference>
<dbReference type="Proteomes" id="UP000722791">
    <property type="component" value="Unassembled WGS sequence"/>
</dbReference>
<evidence type="ECO:0000313" key="3">
    <source>
        <dbReference type="Proteomes" id="UP000722791"/>
    </source>
</evidence>
<evidence type="ECO:0000256" key="1">
    <source>
        <dbReference type="SAM" id="MobiDB-lite"/>
    </source>
</evidence>
<dbReference type="AlphaFoldDB" id="A0A8J4C1N5"/>
<comment type="caution">
    <text evidence="2">The sequence shown here is derived from an EMBL/GenBank/DDBJ whole genome shotgun (WGS) entry which is preliminary data.</text>
</comment>
<reference evidence="2" key="1">
    <citation type="journal article" date="2021" name="Proc. Natl. Acad. Sci. U.S.A.">
        <title>Three genomes in the algal genus Volvox reveal the fate of a haploid sex-determining region after a transition to homothallism.</title>
        <authorList>
            <person name="Yamamoto K."/>
            <person name="Hamaji T."/>
            <person name="Kawai-Toyooka H."/>
            <person name="Matsuzaki R."/>
            <person name="Takahashi F."/>
            <person name="Nishimura Y."/>
            <person name="Kawachi M."/>
            <person name="Noguchi H."/>
            <person name="Minakuchi Y."/>
            <person name="Umen J.G."/>
            <person name="Toyoda A."/>
            <person name="Nozaki H."/>
        </authorList>
    </citation>
    <scope>NUCLEOTIDE SEQUENCE</scope>
    <source>
        <strain evidence="2">NIES-3785</strain>
    </source>
</reference>
<accession>A0A8J4C1N5</accession>
<feature type="compositionally biased region" description="Basic and acidic residues" evidence="1">
    <location>
        <begin position="94"/>
        <end position="104"/>
    </location>
</feature>